<accession>A0ABS7YBW8</accession>
<organism evidence="1 2">
    <name type="scientific">Massilia hydrophila</name>
    <dbReference type="NCBI Taxonomy" id="3044279"/>
    <lineage>
        <taxon>Bacteria</taxon>
        <taxon>Pseudomonadati</taxon>
        <taxon>Pseudomonadota</taxon>
        <taxon>Betaproteobacteria</taxon>
        <taxon>Burkholderiales</taxon>
        <taxon>Oxalobacteraceae</taxon>
        <taxon>Telluria group</taxon>
        <taxon>Massilia</taxon>
    </lineage>
</organism>
<dbReference type="RefSeq" id="WP_225239411.1">
    <property type="nucleotide sequence ID" value="NZ_JAHYBX010000005.1"/>
</dbReference>
<name>A0ABS7YBW8_9BURK</name>
<sequence>MSSSSVDAAVAEMKRRSQFPADMGFHPIRGRFGEAYKLKTPWLSDYWKFRTRTSLATRSTLFAHLKHLGADSSEVADRYRGAFMGLMLGDTLGVK</sequence>
<gene>
    <name evidence="1" type="ORF">LE190_14760</name>
</gene>
<protein>
    <submittedName>
        <fullName evidence="1">Uncharacterized protein</fullName>
    </submittedName>
</protein>
<evidence type="ECO:0000313" key="1">
    <source>
        <dbReference type="EMBL" id="MCA1857176.1"/>
    </source>
</evidence>
<dbReference type="EMBL" id="JAHYBX010000005">
    <property type="protein sequence ID" value="MCA1857176.1"/>
    <property type="molecule type" value="Genomic_DNA"/>
</dbReference>
<dbReference type="Proteomes" id="UP001198602">
    <property type="component" value="Unassembled WGS sequence"/>
</dbReference>
<keyword evidence="2" id="KW-1185">Reference proteome</keyword>
<proteinExistence type="predicted"/>
<evidence type="ECO:0000313" key="2">
    <source>
        <dbReference type="Proteomes" id="UP001198602"/>
    </source>
</evidence>
<comment type="caution">
    <text evidence="1">The sequence shown here is derived from an EMBL/GenBank/DDBJ whole genome shotgun (WGS) entry which is preliminary data.</text>
</comment>
<reference evidence="1 2" key="1">
    <citation type="submission" date="2021-07" db="EMBL/GenBank/DDBJ databases">
        <title>Characterization of Violacein-producing bacteria and related species.</title>
        <authorList>
            <person name="Wilson H.S."/>
            <person name="De Leon M.E."/>
        </authorList>
    </citation>
    <scope>NUCLEOTIDE SEQUENCE [LARGE SCALE GENOMIC DNA]</scope>
    <source>
        <strain evidence="1 2">HSC-2F05</strain>
    </source>
</reference>